<evidence type="ECO:0000256" key="7">
    <source>
        <dbReference type="ARBA" id="ARBA00023211"/>
    </source>
</evidence>
<evidence type="ECO:0000256" key="1">
    <source>
        <dbReference type="ARBA" id="ARBA00005098"/>
    </source>
</evidence>
<dbReference type="Proteomes" id="UP000214880">
    <property type="component" value="Unassembled WGS sequence"/>
</dbReference>
<evidence type="ECO:0000256" key="6">
    <source>
        <dbReference type="ARBA" id="ARBA00022801"/>
    </source>
</evidence>
<evidence type="ECO:0000256" key="13">
    <source>
        <dbReference type="RuleBase" id="RU361159"/>
    </source>
</evidence>
<dbReference type="PROSITE" id="PS51409">
    <property type="entry name" value="ARGINASE_2"/>
    <property type="match status" value="1"/>
</dbReference>
<dbReference type="InterPro" id="IPR006035">
    <property type="entry name" value="Ureohydrolase"/>
</dbReference>
<evidence type="ECO:0000256" key="9">
    <source>
        <dbReference type="NCBIfam" id="TIGR01229"/>
    </source>
</evidence>
<dbReference type="GO" id="GO:0005737">
    <property type="term" value="C:cytoplasm"/>
    <property type="evidence" value="ECO:0007669"/>
    <property type="project" value="TreeGrafter"/>
</dbReference>
<keyword evidence="5 10" id="KW-0479">Metal-binding</keyword>
<feature type="binding site" evidence="10">
    <location>
        <position position="115"/>
    </location>
    <ligand>
        <name>Mn(2+)</name>
        <dbReference type="ChEBI" id="CHEBI:29035"/>
        <label>1</label>
    </ligand>
</feature>
<evidence type="ECO:0000256" key="4">
    <source>
        <dbReference type="ARBA" id="ARBA00022503"/>
    </source>
</evidence>
<keyword evidence="4 13" id="KW-0056">Arginine metabolism</keyword>
<evidence type="ECO:0000256" key="10">
    <source>
        <dbReference type="PIRSR" id="PIRSR036979-1"/>
    </source>
</evidence>
<dbReference type="CDD" id="cd09989">
    <property type="entry name" value="Arginase"/>
    <property type="match status" value="1"/>
</dbReference>
<dbReference type="GO" id="GO:0030145">
    <property type="term" value="F:manganese ion binding"/>
    <property type="evidence" value="ECO:0007669"/>
    <property type="project" value="TreeGrafter"/>
</dbReference>
<comment type="catalytic activity">
    <reaction evidence="8 13">
        <text>L-arginine + H2O = urea + L-ornithine</text>
        <dbReference type="Rhea" id="RHEA:20569"/>
        <dbReference type="ChEBI" id="CHEBI:15377"/>
        <dbReference type="ChEBI" id="CHEBI:16199"/>
        <dbReference type="ChEBI" id="CHEBI:32682"/>
        <dbReference type="ChEBI" id="CHEBI:46911"/>
        <dbReference type="EC" id="3.5.3.1"/>
    </reaction>
</comment>
<dbReference type="NCBIfam" id="TIGR01229">
    <property type="entry name" value="rocF_arginase"/>
    <property type="match status" value="1"/>
</dbReference>
<keyword evidence="15" id="KW-1185">Reference proteome</keyword>
<dbReference type="EC" id="3.5.3.1" evidence="2 9"/>
<evidence type="ECO:0000256" key="5">
    <source>
        <dbReference type="ARBA" id="ARBA00022723"/>
    </source>
</evidence>
<feature type="binding site" evidence="10">
    <location>
        <position position="216"/>
    </location>
    <ligand>
        <name>Mn(2+)</name>
        <dbReference type="ChEBI" id="CHEBI:29035"/>
        <label>1</label>
    </ligand>
</feature>
<evidence type="ECO:0000256" key="3">
    <source>
        <dbReference type="ARBA" id="ARBA00018123"/>
    </source>
</evidence>
<dbReference type="GO" id="GO:0004053">
    <property type="term" value="F:arginase activity"/>
    <property type="evidence" value="ECO:0007669"/>
    <property type="project" value="UniProtKB-UniRule"/>
</dbReference>
<dbReference type="InterPro" id="IPR014033">
    <property type="entry name" value="Arginase"/>
</dbReference>
<dbReference type="InterPro" id="IPR020855">
    <property type="entry name" value="Ureohydrolase_Mn_BS"/>
</dbReference>
<evidence type="ECO:0000313" key="15">
    <source>
        <dbReference type="Proteomes" id="UP000214880"/>
    </source>
</evidence>
<gene>
    <name evidence="14" type="ORF">SAMN04488502_1184</name>
</gene>
<dbReference type="PANTHER" id="PTHR43782">
    <property type="entry name" value="ARGINASE"/>
    <property type="match status" value="1"/>
</dbReference>
<reference evidence="14 15" key="1">
    <citation type="submission" date="2016-10" db="EMBL/GenBank/DDBJ databases">
        <authorList>
            <person name="de Groot N.N."/>
        </authorList>
    </citation>
    <scope>NUCLEOTIDE SEQUENCE [LARGE SCALE GENOMIC DNA]</scope>
    <source>
        <strain evidence="14 15">DSM 1736</strain>
    </source>
</reference>
<keyword evidence="6 12" id="KW-0378">Hydrolase</keyword>
<accession>A0A1H0AFP5</accession>
<sequence>MWLGQACYGANLAPAALRAAGLQKRLTAFNQDIIDLGDIPIAVAGQCEAGEQQVKNLQPIIAASNEIARCVDRIVASDRFPLVLGGDHSIAIGTLAGLIGHYDNLGIIWYDAHADINTPATTPSGNIHGMPLAVAMGSGHAELLSIGGAGVRIKPENIVYIGVRDIDPGEAAFIDEQQIKLYTAEDVGRWGMPAIIEQTLAHLAACDGIHLSFDIDGIDPLAMPGVGTPAAGGVSYRDSILALQLLEQSRAVTSAEFVELNPVLDKDGQTTRAVVDLIAAFLGEFTPCGLQRTAAGRQEQDPACQGYRLTDKFLCSLD</sequence>
<dbReference type="SUPFAM" id="SSF52768">
    <property type="entry name" value="Arginase/deacetylase"/>
    <property type="match status" value="1"/>
</dbReference>
<evidence type="ECO:0000256" key="2">
    <source>
        <dbReference type="ARBA" id="ARBA00012168"/>
    </source>
</evidence>
<dbReference type="InterPro" id="IPR023696">
    <property type="entry name" value="Ureohydrolase_dom_sf"/>
</dbReference>
<dbReference type="PANTHER" id="PTHR43782:SF3">
    <property type="entry name" value="ARGINASE"/>
    <property type="match status" value="1"/>
</dbReference>
<dbReference type="UniPathway" id="UPA00158">
    <property type="reaction ID" value="UER00270"/>
</dbReference>
<evidence type="ECO:0000256" key="12">
    <source>
        <dbReference type="RuleBase" id="RU003684"/>
    </source>
</evidence>
<dbReference type="PIRSF" id="PIRSF036979">
    <property type="entry name" value="Arginase"/>
    <property type="match status" value="1"/>
</dbReference>
<dbReference type="PROSITE" id="PS01053">
    <property type="entry name" value="ARGINASE_1"/>
    <property type="match status" value="1"/>
</dbReference>
<organism evidence="14 15">
    <name type="scientific">Dendrosporobacter quercicolus</name>
    <dbReference type="NCBI Taxonomy" id="146817"/>
    <lineage>
        <taxon>Bacteria</taxon>
        <taxon>Bacillati</taxon>
        <taxon>Bacillota</taxon>
        <taxon>Negativicutes</taxon>
        <taxon>Selenomonadales</taxon>
        <taxon>Sporomusaceae</taxon>
        <taxon>Dendrosporobacter</taxon>
    </lineage>
</organism>
<proteinExistence type="inferred from homology"/>
<comment type="cofactor">
    <cofactor evidence="10 13">
        <name>Mn(2+)</name>
        <dbReference type="ChEBI" id="CHEBI:29035"/>
    </cofactor>
    <text evidence="10 13">Binds 2 manganese ions per subunit.</text>
</comment>
<comment type="pathway">
    <text evidence="1">Nitrogen metabolism; urea cycle; L-ornithine and urea from L-arginine: step 1/1.</text>
</comment>
<keyword evidence="7 10" id="KW-0464">Manganese</keyword>
<dbReference type="FunFam" id="3.40.800.10:FF:000012">
    <property type="entry name" value="Arginase"/>
    <property type="match status" value="1"/>
</dbReference>
<dbReference type="Gene3D" id="3.40.800.10">
    <property type="entry name" value="Ureohydrolase domain"/>
    <property type="match status" value="1"/>
</dbReference>
<dbReference type="AlphaFoldDB" id="A0A1H0AFP5"/>
<dbReference type="GO" id="GO:0000050">
    <property type="term" value="P:urea cycle"/>
    <property type="evidence" value="ECO:0007669"/>
    <property type="project" value="UniProtKB-UniPathway"/>
</dbReference>
<dbReference type="GO" id="GO:0006525">
    <property type="term" value="P:arginine metabolic process"/>
    <property type="evidence" value="ECO:0007669"/>
    <property type="project" value="UniProtKB-KW"/>
</dbReference>
<evidence type="ECO:0000256" key="8">
    <source>
        <dbReference type="ARBA" id="ARBA00047391"/>
    </source>
</evidence>
<feature type="binding site" evidence="10">
    <location>
        <position position="88"/>
    </location>
    <ligand>
        <name>Mn(2+)</name>
        <dbReference type="ChEBI" id="CHEBI:29035"/>
        <label>1</label>
    </ligand>
</feature>
<feature type="binding site" evidence="10">
    <location>
        <position position="111"/>
    </location>
    <ligand>
        <name>Mn(2+)</name>
        <dbReference type="ChEBI" id="CHEBI:29035"/>
        <label>1</label>
    </ligand>
</feature>
<dbReference type="EMBL" id="FNHB01000018">
    <property type="protein sequence ID" value="SDN32438.1"/>
    <property type="molecule type" value="Genomic_DNA"/>
</dbReference>
<name>A0A1H0AFP5_9FIRM</name>
<evidence type="ECO:0000256" key="11">
    <source>
        <dbReference type="PROSITE-ProRule" id="PRU00742"/>
    </source>
</evidence>
<dbReference type="Pfam" id="PF00491">
    <property type="entry name" value="Arginase"/>
    <property type="match status" value="1"/>
</dbReference>
<dbReference type="STRING" id="146817.SAMN04488502_1184"/>
<dbReference type="PRINTS" id="PR00116">
    <property type="entry name" value="ARGINASE"/>
</dbReference>
<comment type="similarity">
    <text evidence="11 12">Belongs to the arginase family.</text>
</comment>
<feature type="binding site" evidence="10">
    <location>
        <position position="214"/>
    </location>
    <ligand>
        <name>Mn(2+)</name>
        <dbReference type="ChEBI" id="CHEBI:29035"/>
        <label>1</label>
    </ligand>
</feature>
<protein>
    <recommendedName>
        <fullName evidence="3 9">Arginase</fullName>
        <ecNumber evidence="2 9">3.5.3.1</ecNumber>
    </recommendedName>
</protein>
<evidence type="ECO:0000313" key="14">
    <source>
        <dbReference type="EMBL" id="SDN32438.1"/>
    </source>
</evidence>
<feature type="binding site" evidence="10">
    <location>
        <position position="113"/>
    </location>
    <ligand>
        <name>Mn(2+)</name>
        <dbReference type="ChEBI" id="CHEBI:29035"/>
        <label>1</label>
    </ligand>
</feature>